<comment type="caution">
    <text evidence="3">The sequence shown here is derived from an EMBL/GenBank/DDBJ whole genome shotgun (WGS) entry which is preliminary data.</text>
</comment>
<dbReference type="EMBL" id="QDKL01000003">
    <property type="protein sequence ID" value="RZF20920.1"/>
    <property type="molecule type" value="Genomic_DNA"/>
</dbReference>
<sequence length="403" mass="46503">MNASKKQTFINYMARALTRACFSALLLGATVLLSSCAGPMNPFGSDTLSLINDRDDFENLQAFTKILDEHINFDNVGTSTIGIEFFPKKQNRHSIYDLYVKINSTRGKLNPDNIVIFWNGKNVTSSFKHNNKVIFQDEKNIIYKINRLSLPARLTTDIKVGYQYRGEIRSLYRYEEPSCRQASKEKIKISSTDPFNVKDSFIELVEKEANKEKTNPSMLLGLIAQESGFNYRSVSSAKAIGLTQVTDAASQHVIKKHDKWKVDKRIEKLPYGVVKFLVRTGKINYKNDWRLNKKKSVIGGLEYINYLKKYWRGNFDLIQKSYPKIKTVRSFEKSQLFTDLILASYNSGPFRVKSQLIKLSTNWRQSDRLKEAKNYINKVNSYCYHFSQNQEQGEIHEDQAVNL</sequence>
<name>A0ABY0ID90_9BACT</name>
<dbReference type="Proteomes" id="UP000443582">
    <property type="component" value="Unassembled WGS sequence"/>
</dbReference>
<comment type="similarity">
    <text evidence="1">Belongs to the transglycosylase Slt family.</text>
</comment>
<dbReference type="SUPFAM" id="SSF53955">
    <property type="entry name" value="Lysozyme-like"/>
    <property type="match status" value="1"/>
</dbReference>
<dbReference type="Gene3D" id="1.10.530.10">
    <property type="match status" value="1"/>
</dbReference>
<dbReference type="Pfam" id="PF01464">
    <property type="entry name" value="SLT"/>
    <property type="match status" value="1"/>
</dbReference>
<dbReference type="PANTHER" id="PTHR37423">
    <property type="entry name" value="SOLUBLE LYTIC MUREIN TRANSGLYCOSYLASE-RELATED"/>
    <property type="match status" value="1"/>
</dbReference>
<evidence type="ECO:0000313" key="3">
    <source>
        <dbReference type="EMBL" id="RZF20920.1"/>
    </source>
</evidence>
<dbReference type="InterPro" id="IPR023346">
    <property type="entry name" value="Lysozyme-like_dom_sf"/>
</dbReference>
<evidence type="ECO:0000313" key="4">
    <source>
        <dbReference type="Proteomes" id="UP000443582"/>
    </source>
</evidence>
<evidence type="ECO:0000259" key="2">
    <source>
        <dbReference type="Pfam" id="PF01464"/>
    </source>
</evidence>
<reference evidence="4" key="1">
    <citation type="journal article" date="2019" name="Int. J. Syst. Evol. Microbiol.">
        <title>Halobacteriovorax valvorus sp. nov., a novel prokaryotic predator isolated from coastal seawater of China.</title>
        <authorList>
            <person name="Chen M.-X."/>
        </authorList>
    </citation>
    <scope>NUCLEOTIDE SEQUENCE [LARGE SCALE GENOMIC DNA]</scope>
    <source>
        <strain evidence="4">BL9</strain>
    </source>
</reference>
<gene>
    <name evidence="3" type="ORF">DAY19_13120</name>
</gene>
<keyword evidence="4" id="KW-1185">Reference proteome</keyword>
<organism evidence="3 4">
    <name type="scientific">Halobacteriovorax vibrionivorans</name>
    <dbReference type="NCBI Taxonomy" id="2152716"/>
    <lineage>
        <taxon>Bacteria</taxon>
        <taxon>Pseudomonadati</taxon>
        <taxon>Bdellovibrionota</taxon>
        <taxon>Bacteriovoracia</taxon>
        <taxon>Bacteriovoracales</taxon>
        <taxon>Halobacteriovoraceae</taxon>
        <taxon>Halobacteriovorax</taxon>
    </lineage>
</organism>
<evidence type="ECO:0000256" key="1">
    <source>
        <dbReference type="ARBA" id="ARBA00007734"/>
    </source>
</evidence>
<feature type="domain" description="Transglycosylase SLT" evidence="2">
    <location>
        <begin position="204"/>
        <end position="258"/>
    </location>
</feature>
<dbReference type="RefSeq" id="WP_133296972.1">
    <property type="nucleotide sequence ID" value="NZ_QDKL01000003.1"/>
</dbReference>
<accession>A0ABY0ID90</accession>
<proteinExistence type="inferred from homology"/>
<dbReference type="PANTHER" id="PTHR37423:SF2">
    <property type="entry name" value="MEMBRANE-BOUND LYTIC MUREIN TRANSGLYCOSYLASE C"/>
    <property type="match status" value="1"/>
</dbReference>
<dbReference type="InterPro" id="IPR008258">
    <property type="entry name" value="Transglycosylase_SLT_dom_1"/>
</dbReference>
<protein>
    <recommendedName>
        <fullName evidence="2">Transglycosylase SLT domain-containing protein</fullName>
    </recommendedName>
</protein>